<reference evidence="1" key="2">
    <citation type="submission" date="2023-01" db="EMBL/GenBank/DDBJ databases">
        <title>Draft genome sequence of Portibacter lacus strain NBRC 108769.</title>
        <authorList>
            <person name="Sun Q."/>
            <person name="Mori K."/>
        </authorList>
    </citation>
    <scope>NUCLEOTIDE SEQUENCE</scope>
    <source>
        <strain evidence="1">NBRC 108769</strain>
    </source>
</reference>
<organism evidence="1 2">
    <name type="scientific">Portibacter lacus</name>
    <dbReference type="NCBI Taxonomy" id="1099794"/>
    <lineage>
        <taxon>Bacteria</taxon>
        <taxon>Pseudomonadati</taxon>
        <taxon>Bacteroidota</taxon>
        <taxon>Saprospiria</taxon>
        <taxon>Saprospirales</taxon>
        <taxon>Haliscomenobacteraceae</taxon>
        <taxon>Portibacter</taxon>
    </lineage>
</organism>
<dbReference type="AlphaFoldDB" id="A0AA37SSG1"/>
<keyword evidence="2" id="KW-1185">Reference proteome</keyword>
<sequence>MDTKVTSTLRKVFLAVLLLFLIVSFAAYKFSPYDQKILSAVDIEMPCEIAFDYLGDSENAKDWSVFVAFIETINSAVIPDGEVGSKRICYTKEDHTGFNWEEEVLEVKPNEYRKISCYNFENLGINTPNLATEQIYRTTDEGCKVMFTLDFIKTPGFIDLVKMKFAAYRIKSIFDKNLANIKGEVLKKRRP</sequence>
<dbReference type="Proteomes" id="UP001156666">
    <property type="component" value="Unassembled WGS sequence"/>
</dbReference>
<comment type="caution">
    <text evidence="1">The sequence shown here is derived from an EMBL/GenBank/DDBJ whole genome shotgun (WGS) entry which is preliminary data.</text>
</comment>
<dbReference type="Gene3D" id="3.30.530.20">
    <property type="match status" value="1"/>
</dbReference>
<proteinExistence type="predicted"/>
<reference evidence="1" key="1">
    <citation type="journal article" date="2014" name="Int. J. Syst. Evol. Microbiol.">
        <title>Complete genome sequence of Corynebacterium casei LMG S-19264T (=DSM 44701T), isolated from a smear-ripened cheese.</title>
        <authorList>
            <consortium name="US DOE Joint Genome Institute (JGI-PGF)"/>
            <person name="Walter F."/>
            <person name="Albersmeier A."/>
            <person name="Kalinowski J."/>
            <person name="Ruckert C."/>
        </authorList>
    </citation>
    <scope>NUCLEOTIDE SEQUENCE</scope>
    <source>
        <strain evidence="1">NBRC 108769</strain>
    </source>
</reference>
<accession>A0AA37SSG1</accession>
<name>A0AA37SSG1_9BACT</name>
<evidence type="ECO:0000313" key="2">
    <source>
        <dbReference type="Proteomes" id="UP001156666"/>
    </source>
</evidence>
<dbReference type="Pfam" id="PF10604">
    <property type="entry name" value="Polyketide_cyc2"/>
    <property type="match status" value="1"/>
</dbReference>
<protein>
    <submittedName>
        <fullName evidence="1">Uncharacterized protein</fullName>
    </submittedName>
</protein>
<dbReference type="EMBL" id="BSOH01000021">
    <property type="protein sequence ID" value="GLR18664.1"/>
    <property type="molecule type" value="Genomic_DNA"/>
</dbReference>
<dbReference type="RefSeq" id="WP_235294212.1">
    <property type="nucleotide sequence ID" value="NZ_BSOH01000021.1"/>
</dbReference>
<dbReference type="SUPFAM" id="SSF55961">
    <property type="entry name" value="Bet v1-like"/>
    <property type="match status" value="1"/>
</dbReference>
<gene>
    <name evidence="1" type="ORF">GCM10007940_32800</name>
</gene>
<evidence type="ECO:0000313" key="1">
    <source>
        <dbReference type="EMBL" id="GLR18664.1"/>
    </source>
</evidence>
<dbReference type="InterPro" id="IPR019587">
    <property type="entry name" value="Polyketide_cyclase/dehydratase"/>
</dbReference>
<dbReference type="InterPro" id="IPR023393">
    <property type="entry name" value="START-like_dom_sf"/>
</dbReference>